<keyword evidence="1" id="KW-0472">Membrane</keyword>
<dbReference type="OrthoDB" id="2034650at2"/>
<dbReference type="EMBL" id="QRMS01000002">
    <property type="protein sequence ID" value="RHJ88629.1"/>
    <property type="molecule type" value="Genomic_DNA"/>
</dbReference>
<organism evidence="2 3">
    <name type="scientific">Emergencia timonensis</name>
    <dbReference type="NCBI Taxonomy" id="1776384"/>
    <lineage>
        <taxon>Bacteria</taxon>
        <taxon>Bacillati</taxon>
        <taxon>Bacillota</taxon>
        <taxon>Clostridia</taxon>
        <taxon>Peptostreptococcales</taxon>
        <taxon>Anaerovoracaceae</taxon>
        <taxon>Emergencia</taxon>
    </lineage>
</organism>
<evidence type="ECO:0000313" key="2">
    <source>
        <dbReference type="EMBL" id="RHJ88629.1"/>
    </source>
</evidence>
<name>A0A415E4W8_9FIRM</name>
<keyword evidence="1" id="KW-1133">Transmembrane helix</keyword>
<keyword evidence="3" id="KW-1185">Reference proteome</keyword>
<comment type="caution">
    <text evidence="2">The sequence shown here is derived from an EMBL/GenBank/DDBJ whole genome shotgun (WGS) entry which is preliminary data.</text>
</comment>
<evidence type="ECO:0000313" key="3">
    <source>
        <dbReference type="Proteomes" id="UP000284841"/>
    </source>
</evidence>
<reference evidence="2 3" key="1">
    <citation type="submission" date="2018-08" db="EMBL/GenBank/DDBJ databases">
        <title>A genome reference for cultivated species of the human gut microbiota.</title>
        <authorList>
            <person name="Zou Y."/>
            <person name="Xue W."/>
            <person name="Luo G."/>
        </authorList>
    </citation>
    <scope>NUCLEOTIDE SEQUENCE [LARGE SCALE GENOMIC DNA]</scope>
    <source>
        <strain evidence="2 3">AM07-24</strain>
    </source>
</reference>
<protein>
    <submittedName>
        <fullName evidence="2">Uncharacterized protein</fullName>
    </submittedName>
</protein>
<sequence>MMSREFTTREKILLLVLCVLLLGIVYYEFIIKYVDETIKQYNTEDMETELLIEQAKAQSIMDMESEMKNTKAKTGSVVASYNNIKNEISALNDIFGAASTYNFDFNQAIKDGDAVRRDINISFTAGSYSTAESIIEKLHDCKYRCLIRNISINTSSGEGISSGSVSVSMTVTFFETMYNANTTDGLEENKDEGTTTSKTK</sequence>
<feature type="transmembrane region" description="Helical" evidence="1">
    <location>
        <begin position="12"/>
        <end position="30"/>
    </location>
</feature>
<gene>
    <name evidence="2" type="ORF">DW099_09635</name>
</gene>
<dbReference type="STRING" id="1776384.GCA_900086585_04289"/>
<dbReference type="AlphaFoldDB" id="A0A415E4W8"/>
<proteinExistence type="predicted"/>
<keyword evidence="1" id="KW-0812">Transmembrane</keyword>
<dbReference type="Proteomes" id="UP000284841">
    <property type="component" value="Unassembled WGS sequence"/>
</dbReference>
<accession>A0A415E4W8</accession>
<dbReference type="RefSeq" id="WP_118335324.1">
    <property type="nucleotide sequence ID" value="NZ_AP025567.1"/>
</dbReference>
<evidence type="ECO:0000256" key="1">
    <source>
        <dbReference type="SAM" id="Phobius"/>
    </source>
</evidence>